<dbReference type="SUPFAM" id="SSF50978">
    <property type="entry name" value="WD40 repeat-like"/>
    <property type="match status" value="1"/>
</dbReference>
<feature type="repeat" description="WD" evidence="6">
    <location>
        <begin position="360"/>
        <end position="390"/>
    </location>
</feature>
<dbReference type="PROSITE" id="PS00678">
    <property type="entry name" value="WD_REPEATS_1"/>
    <property type="match status" value="1"/>
</dbReference>
<evidence type="ECO:0000256" key="1">
    <source>
        <dbReference type="ARBA" id="ARBA00004906"/>
    </source>
</evidence>
<keyword evidence="3" id="KW-0677">Repeat</keyword>
<evidence type="ECO:0000256" key="4">
    <source>
        <dbReference type="ARBA" id="ARBA00022786"/>
    </source>
</evidence>
<dbReference type="SMART" id="SM00320">
    <property type="entry name" value="WD40"/>
    <property type="match status" value="4"/>
</dbReference>
<feature type="region of interest" description="Disordered" evidence="7">
    <location>
        <begin position="88"/>
        <end position="110"/>
    </location>
</feature>
<dbReference type="eggNOG" id="KOG0321">
    <property type="taxonomic scope" value="Eukaryota"/>
</dbReference>
<proteinExistence type="inferred from homology"/>
<dbReference type="OrthoDB" id="2096344at2759"/>
<evidence type="ECO:0000256" key="3">
    <source>
        <dbReference type="ARBA" id="ARBA00022737"/>
    </source>
</evidence>
<evidence type="ECO:0000313" key="8">
    <source>
        <dbReference type="EMBL" id="EMR67430.1"/>
    </source>
</evidence>
<dbReference type="InterPro" id="IPR051865">
    <property type="entry name" value="WD-repeat_CDT2_adapter"/>
</dbReference>
<dbReference type="InterPro" id="IPR019775">
    <property type="entry name" value="WD40_repeat_CS"/>
</dbReference>
<dbReference type="Pfam" id="PF00400">
    <property type="entry name" value="WD40"/>
    <property type="match status" value="3"/>
</dbReference>
<feature type="region of interest" description="Disordered" evidence="7">
    <location>
        <begin position="403"/>
        <end position="433"/>
    </location>
</feature>
<protein>
    <submittedName>
        <fullName evidence="8">Putative wd domain protein</fullName>
    </submittedName>
</protein>
<dbReference type="PROSITE" id="PS50082">
    <property type="entry name" value="WD_REPEATS_2"/>
    <property type="match status" value="2"/>
</dbReference>
<evidence type="ECO:0000313" key="9">
    <source>
        <dbReference type="Proteomes" id="UP000012174"/>
    </source>
</evidence>
<accession>M7TL05</accession>
<dbReference type="STRING" id="1287681.M7TL05"/>
<dbReference type="PROSITE" id="PS50294">
    <property type="entry name" value="WD_REPEATS_REGION"/>
    <property type="match status" value="1"/>
</dbReference>
<gene>
    <name evidence="8" type="ORF">UCREL1_5543</name>
</gene>
<dbReference type="AlphaFoldDB" id="M7TL05"/>
<sequence length="433" mass="46943">MTQTPIAVLQHHTASLKQVRFQPGKAGGSVLATSSRDGSVQIWDLRCFGGPVQDILLPESRETTLGFRRPQAKHGCAVNSIYNAHVRTQRQTQQAAAAPAGPGDTPSRGELPGRVGDVSVTALQFLPPGREFLLLTGCESDASIKLWDIRSIHTSRQKIGTPLSVTAPPVSHSSWRPFGISSLALNTDATRLYAVCKDNTVYAYSTAHLMLGYAPELSTRNGEPARRRYGAVTQQGLGPLYGFRHPLFHATSFYVKCAVRPARDGRSELLAVGSSDSRAILFPTEDRHLMQDLANSMDSLSLENSTIAASAPAIDLTSGTANGVRRPLFRARNSFPANIPIRTAAQQDKLPIMRAGTPLVRGHDREVGAVAWTSEGKLVTVGDDFSIRCWGEDRAKAADLRTGGETEGRRWGCGWADVGDDWDKPDDDDDDEC</sequence>
<comment type="similarity">
    <text evidence="5">Belongs to the WD repeat cdt2 family.</text>
</comment>
<evidence type="ECO:0000256" key="6">
    <source>
        <dbReference type="PROSITE-ProRule" id="PRU00221"/>
    </source>
</evidence>
<dbReference type="PANTHER" id="PTHR22852">
    <property type="entry name" value="LETHAL 2 DENTICLELESS PROTEIN RETINOIC ACID-REGULATED NUCLEAR MATRIX-ASSOCIATED PROTEIN"/>
    <property type="match status" value="1"/>
</dbReference>
<dbReference type="EMBL" id="KB706433">
    <property type="protein sequence ID" value="EMR67430.1"/>
    <property type="molecule type" value="Genomic_DNA"/>
</dbReference>
<dbReference type="OMA" id="CIFATAP"/>
<dbReference type="InterPro" id="IPR015943">
    <property type="entry name" value="WD40/YVTN_repeat-like_dom_sf"/>
</dbReference>
<dbReference type="Proteomes" id="UP000012174">
    <property type="component" value="Unassembled WGS sequence"/>
</dbReference>
<comment type="pathway">
    <text evidence="1">Protein modification; protein ubiquitination.</text>
</comment>
<dbReference type="InterPro" id="IPR036322">
    <property type="entry name" value="WD40_repeat_dom_sf"/>
</dbReference>
<organism evidence="8 9">
    <name type="scientific">Eutypa lata (strain UCR-EL1)</name>
    <name type="common">Grapevine dieback disease fungus</name>
    <name type="synonym">Eutypa armeniacae</name>
    <dbReference type="NCBI Taxonomy" id="1287681"/>
    <lineage>
        <taxon>Eukaryota</taxon>
        <taxon>Fungi</taxon>
        <taxon>Dikarya</taxon>
        <taxon>Ascomycota</taxon>
        <taxon>Pezizomycotina</taxon>
        <taxon>Sordariomycetes</taxon>
        <taxon>Xylariomycetidae</taxon>
        <taxon>Xylariales</taxon>
        <taxon>Diatrypaceae</taxon>
        <taxon>Eutypa</taxon>
    </lineage>
</organism>
<dbReference type="GO" id="GO:0005634">
    <property type="term" value="C:nucleus"/>
    <property type="evidence" value="ECO:0007669"/>
    <property type="project" value="TreeGrafter"/>
</dbReference>
<dbReference type="GO" id="GO:0043161">
    <property type="term" value="P:proteasome-mediated ubiquitin-dependent protein catabolic process"/>
    <property type="evidence" value="ECO:0007669"/>
    <property type="project" value="TreeGrafter"/>
</dbReference>
<name>M7TL05_EUTLA</name>
<feature type="repeat" description="WD" evidence="6">
    <location>
        <begin position="9"/>
        <end position="46"/>
    </location>
</feature>
<dbReference type="Gene3D" id="2.130.10.10">
    <property type="entry name" value="YVTN repeat-like/Quinoprotein amine dehydrogenase"/>
    <property type="match status" value="2"/>
</dbReference>
<keyword evidence="9" id="KW-1185">Reference proteome</keyword>
<dbReference type="PANTHER" id="PTHR22852:SF0">
    <property type="entry name" value="DENTICLELESS PROTEIN HOMOLOG"/>
    <property type="match status" value="1"/>
</dbReference>
<evidence type="ECO:0000256" key="2">
    <source>
        <dbReference type="ARBA" id="ARBA00022574"/>
    </source>
</evidence>
<dbReference type="GO" id="GO:0030674">
    <property type="term" value="F:protein-macromolecule adaptor activity"/>
    <property type="evidence" value="ECO:0007669"/>
    <property type="project" value="TreeGrafter"/>
</dbReference>
<keyword evidence="4" id="KW-0833">Ubl conjugation pathway</keyword>
<dbReference type="HOGENOM" id="CLU_624366_0_0_1"/>
<feature type="compositionally biased region" description="Acidic residues" evidence="7">
    <location>
        <begin position="418"/>
        <end position="433"/>
    </location>
</feature>
<evidence type="ECO:0000256" key="5">
    <source>
        <dbReference type="ARBA" id="ARBA00038344"/>
    </source>
</evidence>
<feature type="compositionally biased region" description="Low complexity" evidence="7">
    <location>
        <begin position="89"/>
        <end position="103"/>
    </location>
</feature>
<evidence type="ECO:0000256" key="7">
    <source>
        <dbReference type="SAM" id="MobiDB-lite"/>
    </source>
</evidence>
<dbReference type="InterPro" id="IPR001680">
    <property type="entry name" value="WD40_rpt"/>
</dbReference>
<reference evidence="9" key="1">
    <citation type="journal article" date="2013" name="Genome Announc.">
        <title>Draft genome sequence of the grapevine dieback fungus Eutypa lata UCR-EL1.</title>
        <authorList>
            <person name="Blanco-Ulate B."/>
            <person name="Rolshausen P.E."/>
            <person name="Cantu D."/>
        </authorList>
    </citation>
    <scope>NUCLEOTIDE SEQUENCE [LARGE SCALE GENOMIC DNA]</scope>
    <source>
        <strain evidence="9">UCR-EL1</strain>
    </source>
</reference>
<keyword evidence="2 6" id="KW-0853">WD repeat</keyword>
<dbReference type="KEGG" id="ela:UCREL1_5543"/>